<dbReference type="SUPFAM" id="SSF49299">
    <property type="entry name" value="PKD domain"/>
    <property type="match status" value="1"/>
</dbReference>
<evidence type="ECO:0000256" key="1">
    <source>
        <dbReference type="ARBA" id="ARBA00022729"/>
    </source>
</evidence>
<dbReference type="NCBIfam" id="TIGR04183">
    <property type="entry name" value="Por_Secre_tail"/>
    <property type="match status" value="1"/>
</dbReference>
<evidence type="ECO:0000313" key="4">
    <source>
        <dbReference type="Proteomes" id="UP000318833"/>
    </source>
</evidence>
<evidence type="ECO:0000313" key="3">
    <source>
        <dbReference type="EMBL" id="TSE03467.1"/>
    </source>
</evidence>
<feature type="non-terminal residue" evidence="3">
    <location>
        <position position="1"/>
    </location>
</feature>
<dbReference type="RefSeq" id="WP_143918977.1">
    <property type="nucleotide sequence ID" value="NZ_VLNR01000109.1"/>
</dbReference>
<proteinExistence type="predicted"/>
<dbReference type="EMBL" id="VLNR01000109">
    <property type="protein sequence ID" value="TSE03467.1"/>
    <property type="molecule type" value="Genomic_DNA"/>
</dbReference>
<comment type="caution">
    <text evidence="3">The sequence shown here is derived from an EMBL/GenBank/DDBJ whole genome shotgun (WGS) entry which is preliminary data.</text>
</comment>
<dbReference type="Pfam" id="PF18962">
    <property type="entry name" value="Por_Secre_tail"/>
    <property type="match status" value="1"/>
</dbReference>
<dbReference type="AlphaFoldDB" id="A0A554VAY2"/>
<dbReference type="InterPro" id="IPR035986">
    <property type="entry name" value="PKD_dom_sf"/>
</dbReference>
<evidence type="ECO:0000259" key="2">
    <source>
        <dbReference type="Pfam" id="PF18962"/>
    </source>
</evidence>
<dbReference type="Proteomes" id="UP000318833">
    <property type="component" value="Unassembled WGS sequence"/>
</dbReference>
<accession>A0A554VAY2</accession>
<name>A0A554VAY2_9FLAO</name>
<protein>
    <submittedName>
        <fullName evidence="3">T9SS type A sorting domain-containing protein</fullName>
    </submittedName>
</protein>
<keyword evidence="4" id="KW-1185">Reference proteome</keyword>
<feature type="domain" description="Secretion system C-terminal sorting" evidence="2">
    <location>
        <begin position="363"/>
        <end position="440"/>
    </location>
</feature>
<dbReference type="OrthoDB" id="601690at2"/>
<dbReference type="InterPro" id="IPR026444">
    <property type="entry name" value="Secre_tail"/>
</dbReference>
<reference evidence="3 4" key="1">
    <citation type="submission" date="2019-07" db="EMBL/GenBank/DDBJ databases">
        <title>The draft genome sequence of Aquimarina algiphila M91.</title>
        <authorList>
            <person name="Meng X."/>
        </authorList>
    </citation>
    <scope>NUCLEOTIDE SEQUENCE [LARGE SCALE GENOMIC DNA]</scope>
    <source>
        <strain evidence="3 4">M91</strain>
    </source>
</reference>
<dbReference type="Gene3D" id="2.60.40.1830">
    <property type="entry name" value="Phage tail base-plate Siphoviridae RBP, head domain"/>
    <property type="match status" value="4"/>
</dbReference>
<keyword evidence="1" id="KW-0732">Signal</keyword>
<organism evidence="3 4">
    <name type="scientific">Aquimarina algiphila</name>
    <dbReference type="NCBI Taxonomy" id="2047982"/>
    <lineage>
        <taxon>Bacteria</taxon>
        <taxon>Pseudomonadati</taxon>
        <taxon>Bacteroidota</taxon>
        <taxon>Flavobacteriia</taxon>
        <taxon>Flavobacteriales</taxon>
        <taxon>Flavobacteriaceae</taxon>
        <taxon>Aquimarina</taxon>
    </lineage>
</organism>
<sequence length="443" mass="47281">PVNVTSEGNYVVTATNTINGCSIQQTVTVSADLTKPELTATADGIITCTNTSVALTATSTTPNVTFNWEGFTDGENPVNVTSEGDYIVTATNTINGCSIQQTVTVSADLTKPELTTTADGIITCTNTSVALTATSTTPNVTFNWEGFTDGENPVNVTSEGEYRVTATNTITGCTKQETIIVSADLTKPELTVTADGMITCSNTSVTLTATSTNPNVIFSWTGFTAGENPVNVTSEGEYMVTATNTITGCIRQETIIVSADLTKPELTATADGIITCTNTSVALTATSTTPNVTFNWEGFTAGENPVNVTSEGEYRVTATNTITGCTKQETIIVTAFCDEKNDDIQNVSNIETRTFFKFEAKAYPNPSKDKATITFSSEKEGSARIEIYTITGVLVNTLFDNKVEANKQYHTTFNEDGDLPSGVYFYVLRLGNDFITNRIILAK</sequence>
<gene>
    <name evidence="3" type="ORF">FOF46_29190</name>
</gene>